<dbReference type="Pfam" id="PF12937">
    <property type="entry name" value="F-box-like"/>
    <property type="match status" value="1"/>
</dbReference>
<organism evidence="3 4">
    <name type="scientific">Diatrype stigma</name>
    <dbReference type="NCBI Taxonomy" id="117547"/>
    <lineage>
        <taxon>Eukaryota</taxon>
        <taxon>Fungi</taxon>
        <taxon>Dikarya</taxon>
        <taxon>Ascomycota</taxon>
        <taxon>Pezizomycotina</taxon>
        <taxon>Sordariomycetes</taxon>
        <taxon>Xylariomycetidae</taxon>
        <taxon>Xylariales</taxon>
        <taxon>Diatrypaceae</taxon>
        <taxon>Diatrype</taxon>
    </lineage>
</organism>
<feature type="compositionally biased region" description="Acidic residues" evidence="1">
    <location>
        <begin position="573"/>
        <end position="591"/>
    </location>
</feature>
<evidence type="ECO:0000259" key="2">
    <source>
        <dbReference type="PROSITE" id="PS50181"/>
    </source>
</evidence>
<feature type="region of interest" description="Disordered" evidence="1">
    <location>
        <begin position="381"/>
        <end position="413"/>
    </location>
</feature>
<dbReference type="Gene3D" id="1.20.1280.50">
    <property type="match status" value="1"/>
</dbReference>
<dbReference type="InterPro" id="IPR036047">
    <property type="entry name" value="F-box-like_dom_sf"/>
</dbReference>
<dbReference type="Proteomes" id="UP001320420">
    <property type="component" value="Unassembled WGS sequence"/>
</dbReference>
<dbReference type="EMBL" id="JAKJXP020000012">
    <property type="protein sequence ID" value="KAK7755520.1"/>
    <property type="molecule type" value="Genomic_DNA"/>
</dbReference>
<keyword evidence="4" id="KW-1185">Reference proteome</keyword>
<dbReference type="InterPro" id="IPR001810">
    <property type="entry name" value="F-box_dom"/>
</dbReference>
<feature type="domain" description="F-box" evidence="2">
    <location>
        <begin position="13"/>
        <end position="58"/>
    </location>
</feature>
<evidence type="ECO:0000256" key="1">
    <source>
        <dbReference type="SAM" id="MobiDB-lite"/>
    </source>
</evidence>
<dbReference type="SUPFAM" id="SSF81383">
    <property type="entry name" value="F-box domain"/>
    <property type="match status" value="1"/>
</dbReference>
<reference evidence="3 4" key="1">
    <citation type="submission" date="2024-02" db="EMBL/GenBank/DDBJ databases">
        <title>De novo assembly and annotation of 12 fungi associated with fruit tree decline syndrome in Ontario, Canada.</title>
        <authorList>
            <person name="Sulman M."/>
            <person name="Ellouze W."/>
            <person name="Ilyukhin E."/>
        </authorList>
    </citation>
    <scope>NUCLEOTIDE SEQUENCE [LARGE SCALE GENOMIC DNA]</scope>
    <source>
        <strain evidence="3 4">M11/M66-122</strain>
    </source>
</reference>
<sequence>MEQQQAAPAGTSTAALAKLPHEMLLHVFAHLAPPDLARLSAVSRRVGGIASSLLWTDIELHQRGWHELCDRWRERDELPVPPGDEELAQRRDRCYFPPVPHCGKDGGIKVHETCNRRANGFFWACGEDSRVASRVRTLCTVVSRSVIEGEPGDAEDSTPLLGWGVFAQFTNLERLELHGAWEKPEEDGNADEEGDEMKERFSGWASAPPLPRLRSAVLYGHLPRNLVRYVLRSAPTLERLELGVLDEPRRGLDGDADDDAYWGVEYVPSDAWCYAPRALALHLDEQGVGRDDEGEEEEGGDNQEESDDEGGRESNEALKHLKFPNLKYMHLCKPTECRPSRYSRFQRGIKHSYAAEEGSTRDWELLVRAAAASRRKKEAAVAVVGEEGGGGKEEQPRADAAGGDSESKSEPASALETLVLEHRPVDTIYNRDSATICNRSFMRKWSGGPAEKRVVDGVLAPVFDEGFRDDDYDGYEREGVSVFPRLRRVYLRGMFVGDPVRRPESSRVPERIGAPWRRLGVQWTTCVGQWCLFDTGFDSSGETEWAPWAARWVDYADYDGDADGADNDHYGDDDVTSDDDDDDDDSDGGDD</sequence>
<feature type="compositionally biased region" description="Acidic residues" evidence="1">
    <location>
        <begin position="292"/>
        <end position="308"/>
    </location>
</feature>
<name>A0AAN9UUG8_9PEZI</name>
<feature type="region of interest" description="Disordered" evidence="1">
    <location>
        <begin position="563"/>
        <end position="591"/>
    </location>
</feature>
<dbReference type="PROSITE" id="PS50181">
    <property type="entry name" value="FBOX"/>
    <property type="match status" value="1"/>
</dbReference>
<proteinExistence type="predicted"/>
<dbReference type="AlphaFoldDB" id="A0AAN9UUG8"/>
<comment type="caution">
    <text evidence="3">The sequence shown here is derived from an EMBL/GenBank/DDBJ whole genome shotgun (WGS) entry which is preliminary data.</text>
</comment>
<protein>
    <recommendedName>
        <fullName evidence="2">F-box domain-containing protein</fullName>
    </recommendedName>
</protein>
<feature type="region of interest" description="Disordered" evidence="1">
    <location>
        <begin position="183"/>
        <end position="203"/>
    </location>
</feature>
<gene>
    <name evidence="3" type="ORF">SLS62_002452</name>
</gene>
<accession>A0AAN9UUG8</accession>
<feature type="region of interest" description="Disordered" evidence="1">
    <location>
        <begin position="288"/>
        <end position="313"/>
    </location>
</feature>
<dbReference type="CDD" id="cd09917">
    <property type="entry name" value="F-box_SF"/>
    <property type="match status" value="1"/>
</dbReference>
<feature type="compositionally biased region" description="Acidic residues" evidence="1">
    <location>
        <begin position="184"/>
        <end position="196"/>
    </location>
</feature>
<evidence type="ECO:0000313" key="4">
    <source>
        <dbReference type="Proteomes" id="UP001320420"/>
    </source>
</evidence>
<evidence type="ECO:0000313" key="3">
    <source>
        <dbReference type="EMBL" id="KAK7755520.1"/>
    </source>
</evidence>